<dbReference type="InterPro" id="IPR037171">
    <property type="entry name" value="NagB/RpiA_transferase-like"/>
</dbReference>
<gene>
    <name evidence="5" type="ORF">GCM10007291_18480</name>
</gene>
<dbReference type="Proteomes" id="UP000658305">
    <property type="component" value="Unassembled WGS sequence"/>
</dbReference>
<feature type="domain" description="HTH deoR-type" evidence="4">
    <location>
        <begin position="7"/>
        <end position="62"/>
    </location>
</feature>
<accession>A0ABQ3FE01</accession>
<evidence type="ECO:0000256" key="3">
    <source>
        <dbReference type="ARBA" id="ARBA00023163"/>
    </source>
</evidence>
<dbReference type="Pfam" id="PF00455">
    <property type="entry name" value="DeoRC"/>
    <property type="match status" value="1"/>
</dbReference>
<dbReference type="Pfam" id="PF08220">
    <property type="entry name" value="HTH_DeoR"/>
    <property type="match status" value="1"/>
</dbReference>
<dbReference type="InterPro" id="IPR001034">
    <property type="entry name" value="DeoR_HTH"/>
</dbReference>
<keyword evidence="2" id="KW-0805">Transcription regulation</keyword>
<comment type="caution">
    <text evidence="5">The sequence shown here is derived from an EMBL/GenBank/DDBJ whole genome shotgun (WGS) entry which is preliminary data.</text>
</comment>
<dbReference type="EMBL" id="BMYI01000004">
    <property type="protein sequence ID" value="GHC19925.1"/>
    <property type="molecule type" value="Genomic_DNA"/>
</dbReference>
<dbReference type="PANTHER" id="PTHR30363">
    <property type="entry name" value="HTH-TYPE TRANSCRIPTIONAL REGULATOR SRLR-RELATED"/>
    <property type="match status" value="1"/>
</dbReference>
<proteinExistence type="predicted"/>
<protein>
    <submittedName>
        <fullName evidence="5">DeoR family transcriptional regulator</fullName>
    </submittedName>
</protein>
<dbReference type="InterPro" id="IPR036390">
    <property type="entry name" value="WH_DNA-bd_sf"/>
</dbReference>
<evidence type="ECO:0000256" key="1">
    <source>
        <dbReference type="ARBA" id="ARBA00022491"/>
    </source>
</evidence>
<dbReference type="PANTHER" id="PTHR30363:SF4">
    <property type="entry name" value="GLYCEROL-3-PHOSPHATE REGULON REPRESSOR"/>
    <property type="match status" value="1"/>
</dbReference>
<dbReference type="RefSeq" id="WP_189380794.1">
    <property type="nucleotide sequence ID" value="NZ_BMYI01000004.1"/>
</dbReference>
<organism evidence="5 6">
    <name type="scientific">Gemmobacter nanjingensis</name>
    <dbReference type="NCBI Taxonomy" id="488454"/>
    <lineage>
        <taxon>Bacteria</taxon>
        <taxon>Pseudomonadati</taxon>
        <taxon>Pseudomonadota</taxon>
        <taxon>Alphaproteobacteria</taxon>
        <taxon>Rhodobacterales</taxon>
        <taxon>Paracoccaceae</taxon>
        <taxon>Gemmobacter</taxon>
    </lineage>
</organism>
<dbReference type="SUPFAM" id="SSF46785">
    <property type="entry name" value="Winged helix' DNA-binding domain"/>
    <property type="match status" value="1"/>
</dbReference>
<sequence>MHDSILPLARRDLIAHRLDAGQSVHSGALATEFGVSEDAIRRDLRALAQQGLCRRVYGGALPLSPASGPVAARQAEAPAQKQALAQVACGLIQPGMTLFLDTGSTVAHLAAHLPVLPDLRVITNSLPAAAVLMQRNDLSLVLIGGGVDPSTGGCTDARAQAALALYRVDLCFLGACALSQKQGLAGFDLADVDFKRQLIDRSAETALMMTTAKLETTAPYAIAGLDAVADYILAADAPAPVADALRAAGARVHLAHPDRSMT</sequence>
<dbReference type="PRINTS" id="PR00037">
    <property type="entry name" value="HTHLACR"/>
</dbReference>
<evidence type="ECO:0000259" key="4">
    <source>
        <dbReference type="PROSITE" id="PS51000"/>
    </source>
</evidence>
<name>A0ABQ3FE01_9RHOB</name>
<dbReference type="InterPro" id="IPR036388">
    <property type="entry name" value="WH-like_DNA-bd_sf"/>
</dbReference>
<dbReference type="InterPro" id="IPR050313">
    <property type="entry name" value="Carb_Metab_HTH_regulators"/>
</dbReference>
<dbReference type="PROSITE" id="PS51000">
    <property type="entry name" value="HTH_DEOR_2"/>
    <property type="match status" value="1"/>
</dbReference>
<evidence type="ECO:0000256" key="2">
    <source>
        <dbReference type="ARBA" id="ARBA00023015"/>
    </source>
</evidence>
<evidence type="ECO:0000313" key="6">
    <source>
        <dbReference type="Proteomes" id="UP000658305"/>
    </source>
</evidence>
<dbReference type="SMART" id="SM00420">
    <property type="entry name" value="HTH_DEOR"/>
    <property type="match status" value="1"/>
</dbReference>
<dbReference type="Gene3D" id="1.10.10.10">
    <property type="entry name" value="Winged helix-like DNA-binding domain superfamily/Winged helix DNA-binding domain"/>
    <property type="match status" value="1"/>
</dbReference>
<keyword evidence="6" id="KW-1185">Reference proteome</keyword>
<keyword evidence="3" id="KW-0804">Transcription</keyword>
<keyword evidence="1" id="KW-0678">Repressor</keyword>
<dbReference type="SUPFAM" id="SSF100950">
    <property type="entry name" value="NagB/RpiA/CoA transferase-like"/>
    <property type="match status" value="1"/>
</dbReference>
<evidence type="ECO:0000313" key="5">
    <source>
        <dbReference type="EMBL" id="GHC19925.1"/>
    </source>
</evidence>
<reference evidence="6" key="1">
    <citation type="journal article" date="2019" name="Int. J. Syst. Evol. Microbiol.">
        <title>The Global Catalogue of Microorganisms (GCM) 10K type strain sequencing project: providing services to taxonomists for standard genome sequencing and annotation.</title>
        <authorList>
            <consortium name="The Broad Institute Genomics Platform"/>
            <consortium name="The Broad Institute Genome Sequencing Center for Infectious Disease"/>
            <person name="Wu L."/>
            <person name="Ma J."/>
        </authorList>
    </citation>
    <scope>NUCLEOTIDE SEQUENCE [LARGE SCALE GENOMIC DNA]</scope>
    <source>
        <strain evidence="6">KCTC 23298</strain>
    </source>
</reference>
<dbReference type="InterPro" id="IPR014036">
    <property type="entry name" value="DeoR-like_C"/>
</dbReference>
<dbReference type="Gene3D" id="3.40.50.1360">
    <property type="match status" value="1"/>
</dbReference>
<dbReference type="SMART" id="SM01134">
    <property type="entry name" value="DeoRC"/>
    <property type="match status" value="1"/>
</dbReference>